<evidence type="ECO:0000256" key="3">
    <source>
        <dbReference type="ARBA" id="ARBA00023212"/>
    </source>
</evidence>
<proteinExistence type="predicted"/>
<feature type="compositionally biased region" description="Polar residues" evidence="5">
    <location>
        <begin position="345"/>
        <end position="369"/>
    </location>
</feature>
<keyword evidence="7" id="KW-1185">Reference proteome</keyword>
<feature type="domain" description="ALMS motif" evidence="6">
    <location>
        <begin position="500"/>
        <end position="620"/>
    </location>
</feature>
<feature type="compositionally biased region" description="Low complexity" evidence="5">
    <location>
        <begin position="308"/>
        <end position="320"/>
    </location>
</feature>
<feature type="compositionally biased region" description="Basic and acidic residues" evidence="5">
    <location>
        <begin position="370"/>
        <end position="385"/>
    </location>
</feature>
<feature type="coiled-coil region" evidence="4">
    <location>
        <begin position="248"/>
        <end position="275"/>
    </location>
</feature>
<dbReference type="Pfam" id="PF15309">
    <property type="entry name" value="ALMS_motif"/>
    <property type="match status" value="1"/>
</dbReference>
<evidence type="ECO:0000259" key="6">
    <source>
        <dbReference type="Pfam" id="PF15309"/>
    </source>
</evidence>
<dbReference type="WBParaSite" id="PSAMB.scaffold116size76799.g2354.t1">
    <property type="protein sequence ID" value="PSAMB.scaffold116size76799.g2354.t1"/>
    <property type="gene ID" value="PSAMB.scaffold116size76799.g2354"/>
</dbReference>
<feature type="compositionally biased region" description="Gly residues" evidence="5">
    <location>
        <begin position="79"/>
        <end position="88"/>
    </location>
</feature>
<accession>A0A914URW0</accession>
<protein>
    <submittedName>
        <fullName evidence="8">ALMS motif domain-containing protein</fullName>
    </submittedName>
</protein>
<evidence type="ECO:0000256" key="2">
    <source>
        <dbReference type="ARBA" id="ARBA00022490"/>
    </source>
</evidence>
<name>A0A914URW0_9BILA</name>
<feature type="region of interest" description="Disordered" evidence="5">
    <location>
        <begin position="53"/>
        <end position="98"/>
    </location>
</feature>
<feature type="compositionally biased region" description="Low complexity" evidence="5">
    <location>
        <begin position="89"/>
        <end position="98"/>
    </location>
</feature>
<sequence>MAGIDDSRSPPAGLENEDDRLRPFQRQQQSNQHDDVAMQMQLLLNLGDNVLSAAPEGLREEPEGQGSRLPPQQPIGRVVTGGDGGGANGTASSVANASAAAQPQDLLSYTQADDELSSLSDEGKQQFKSVSEPHLSSSQEGILSIRDLPHSTRPSSNPEQPFFGLASLYKPMSERAGRAAMTTTTTHTDNIGESSRAAMEAPLQTSTPVMYESSAESSSATTNASISAARMIHMTTLPDGRIDYDRLKQLLREERREFRTKLDREKAKRVALEELLVKYGQKKRAERRHKRASRNDSEQQVHEVTRPTTSSTTSTSTVDSSDLILELVRRQLKKGKKQRNERSSHLSGSGYSTLQETSSGVETPTPTREQQADEIVRGDRPPLKTKENFYQSTSLFSYPLHDANTARVHAEDRVATSENGDLVATLRASQPAFGQPPSAPPPVPPIPSHPLVSSPRRSGGSLRKAFPSRTVQPTVTKPPTGWWWVSHEGLSTERMPPLVKDSLRSKRPDFLARCAARQRRIDEASKERENVQRIIRQVAQDVAVGVKTVDQANAILQRHRSDHISAFPRRQMILDTQRRFRKLPEYVAKKNERSRQLEMATNRAVAQMFKQRLVYQVLSKRSSAI</sequence>
<feature type="region of interest" description="Disordered" evidence="5">
    <location>
        <begin position="1"/>
        <end position="40"/>
    </location>
</feature>
<feature type="region of interest" description="Disordered" evidence="5">
    <location>
        <begin position="431"/>
        <end position="473"/>
    </location>
</feature>
<evidence type="ECO:0000256" key="4">
    <source>
        <dbReference type="SAM" id="Coils"/>
    </source>
</evidence>
<comment type="subcellular location">
    <subcellularLocation>
        <location evidence="1">Cytoplasm</location>
        <location evidence="1">Cytoskeleton</location>
        <location evidence="1">Microtubule organizing center</location>
        <location evidence="1">Centrosome</location>
    </subcellularLocation>
</comment>
<reference evidence="8" key="1">
    <citation type="submission" date="2022-11" db="UniProtKB">
        <authorList>
            <consortium name="WormBaseParasite"/>
        </authorList>
    </citation>
    <scope>IDENTIFICATION</scope>
</reference>
<feature type="region of interest" description="Disordered" evidence="5">
    <location>
        <begin position="115"/>
        <end position="139"/>
    </location>
</feature>
<dbReference type="InterPro" id="IPR029299">
    <property type="entry name" value="ALMS_motif"/>
</dbReference>
<feature type="compositionally biased region" description="Pro residues" evidence="5">
    <location>
        <begin position="437"/>
        <end position="448"/>
    </location>
</feature>
<evidence type="ECO:0000313" key="8">
    <source>
        <dbReference type="WBParaSite" id="PSAMB.scaffold116size76799.g2354.t1"/>
    </source>
</evidence>
<organism evidence="7 8">
    <name type="scientific">Plectus sambesii</name>
    <dbReference type="NCBI Taxonomy" id="2011161"/>
    <lineage>
        <taxon>Eukaryota</taxon>
        <taxon>Metazoa</taxon>
        <taxon>Ecdysozoa</taxon>
        <taxon>Nematoda</taxon>
        <taxon>Chromadorea</taxon>
        <taxon>Plectida</taxon>
        <taxon>Plectina</taxon>
        <taxon>Plectoidea</taxon>
        <taxon>Plectidae</taxon>
        <taxon>Plectus</taxon>
    </lineage>
</organism>
<evidence type="ECO:0000256" key="1">
    <source>
        <dbReference type="ARBA" id="ARBA00004300"/>
    </source>
</evidence>
<feature type="region of interest" description="Disordered" evidence="5">
    <location>
        <begin position="281"/>
        <end position="320"/>
    </location>
</feature>
<feature type="compositionally biased region" description="Polar residues" evidence="5">
    <location>
        <begin position="126"/>
        <end position="139"/>
    </location>
</feature>
<evidence type="ECO:0000313" key="7">
    <source>
        <dbReference type="Proteomes" id="UP000887566"/>
    </source>
</evidence>
<dbReference type="AlphaFoldDB" id="A0A914URW0"/>
<feature type="compositionally biased region" description="Basic and acidic residues" evidence="5">
    <location>
        <begin position="293"/>
        <end position="305"/>
    </location>
</feature>
<keyword evidence="4" id="KW-0175">Coiled coil</keyword>
<feature type="region of interest" description="Disordered" evidence="5">
    <location>
        <begin position="332"/>
        <end position="385"/>
    </location>
</feature>
<keyword evidence="3" id="KW-0206">Cytoskeleton</keyword>
<feature type="compositionally biased region" description="Basic residues" evidence="5">
    <location>
        <begin position="281"/>
        <end position="292"/>
    </location>
</feature>
<dbReference type="Proteomes" id="UP000887566">
    <property type="component" value="Unplaced"/>
</dbReference>
<evidence type="ECO:0000256" key="5">
    <source>
        <dbReference type="SAM" id="MobiDB-lite"/>
    </source>
</evidence>
<dbReference type="GO" id="GO:0005813">
    <property type="term" value="C:centrosome"/>
    <property type="evidence" value="ECO:0007669"/>
    <property type="project" value="UniProtKB-SubCell"/>
</dbReference>
<keyword evidence="2" id="KW-0963">Cytoplasm</keyword>